<feature type="non-terminal residue" evidence="1">
    <location>
        <position position="137"/>
    </location>
</feature>
<comment type="caution">
    <text evidence="1">The sequence shown here is derived from an EMBL/GenBank/DDBJ whole genome shotgun (WGS) entry which is preliminary data.</text>
</comment>
<reference evidence="1" key="1">
    <citation type="submission" date="2022-05" db="EMBL/GenBank/DDBJ databases">
        <title>Chromosome-level genome of Chaenocephalus aceratus.</title>
        <authorList>
            <person name="Park H."/>
        </authorList>
    </citation>
    <scope>NUCLEOTIDE SEQUENCE</scope>
    <source>
        <strain evidence="1">KU_202001</strain>
    </source>
</reference>
<accession>A0ACB9W5B3</accession>
<evidence type="ECO:0000313" key="1">
    <source>
        <dbReference type="EMBL" id="KAI4807981.1"/>
    </source>
</evidence>
<evidence type="ECO:0000313" key="2">
    <source>
        <dbReference type="Proteomes" id="UP001057452"/>
    </source>
</evidence>
<organism evidence="1 2">
    <name type="scientific">Chaenocephalus aceratus</name>
    <name type="common">Blackfin icefish</name>
    <name type="synonym">Chaenichthys aceratus</name>
    <dbReference type="NCBI Taxonomy" id="36190"/>
    <lineage>
        <taxon>Eukaryota</taxon>
        <taxon>Metazoa</taxon>
        <taxon>Chordata</taxon>
        <taxon>Craniata</taxon>
        <taxon>Vertebrata</taxon>
        <taxon>Euteleostomi</taxon>
        <taxon>Actinopterygii</taxon>
        <taxon>Neopterygii</taxon>
        <taxon>Teleostei</taxon>
        <taxon>Neoteleostei</taxon>
        <taxon>Acanthomorphata</taxon>
        <taxon>Eupercaria</taxon>
        <taxon>Perciformes</taxon>
        <taxon>Notothenioidei</taxon>
        <taxon>Channichthyidae</taxon>
        <taxon>Chaenocephalus</taxon>
    </lineage>
</organism>
<proteinExistence type="predicted"/>
<feature type="non-terminal residue" evidence="1">
    <location>
        <position position="1"/>
    </location>
</feature>
<dbReference type="EMBL" id="CM043803">
    <property type="protein sequence ID" value="KAI4807981.1"/>
    <property type="molecule type" value="Genomic_DNA"/>
</dbReference>
<gene>
    <name evidence="1" type="ORF">KUCAC02_027747</name>
</gene>
<sequence length="137" mass="14393">SFRVSLPPSGVTFTLRAHLLRASSRLTSSPAAAVQWQDFPMTVSTPTPLLYPTASSSSPPTLPGCNRGHGVNNSLQRLPLAGTPRLSQGGPLEDQLRKRGSDLTQAGLSEGTLYAPVYHALKGGHAGPFEVPDPPQA</sequence>
<dbReference type="Proteomes" id="UP001057452">
    <property type="component" value="Chromosome 19"/>
</dbReference>
<keyword evidence="2" id="KW-1185">Reference proteome</keyword>
<name>A0ACB9W5B3_CHAAC</name>
<protein>
    <submittedName>
        <fullName evidence="1">Uncharacterized protein</fullName>
    </submittedName>
</protein>